<dbReference type="SMR" id="A0A078I0G2"/>
<dbReference type="Proteomes" id="UP000028999">
    <property type="component" value="Unassembled WGS sequence"/>
</dbReference>
<sequence>MGGCVSLDLSCDQTLKQTYHCLFGDGNNIHMMKPNLEALETTMQELRERRDDIARRYGKQVSKKLLELATCTQCDWQSHVIYDGLGNEKMKSCFLYCSLFPENYEIKKEELIEYWISEGFINGERDEDGSNNEGHDIIGSLVCAHLLMESETAVKMHDVLREMALWIGSTSGKEEEK</sequence>
<dbReference type="Gramene" id="CDY42528">
    <property type="protein sequence ID" value="CDY42528"/>
    <property type="gene ID" value="GSBRNA2T00074984001"/>
</dbReference>
<evidence type="ECO:0000313" key="5">
    <source>
        <dbReference type="EMBL" id="CDY42528.1"/>
    </source>
</evidence>
<dbReference type="FunFam" id="1.10.10.10:FF:000322">
    <property type="entry name" value="Probable disease resistance protein At1g63360"/>
    <property type="match status" value="1"/>
</dbReference>
<dbReference type="PANTHER" id="PTHR23155:SF1192">
    <property type="entry name" value="DISEASE RESISTANCE PROTEIN RFL1-RELATED"/>
    <property type="match status" value="1"/>
</dbReference>
<organism evidence="5 6">
    <name type="scientific">Brassica napus</name>
    <name type="common">Rape</name>
    <dbReference type="NCBI Taxonomy" id="3708"/>
    <lineage>
        <taxon>Eukaryota</taxon>
        <taxon>Viridiplantae</taxon>
        <taxon>Streptophyta</taxon>
        <taxon>Embryophyta</taxon>
        <taxon>Tracheophyta</taxon>
        <taxon>Spermatophyta</taxon>
        <taxon>Magnoliopsida</taxon>
        <taxon>eudicotyledons</taxon>
        <taxon>Gunneridae</taxon>
        <taxon>Pentapetalae</taxon>
        <taxon>rosids</taxon>
        <taxon>malvids</taxon>
        <taxon>Brassicales</taxon>
        <taxon>Brassicaceae</taxon>
        <taxon>Brassiceae</taxon>
        <taxon>Brassica</taxon>
    </lineage>
</organism>
<name>A0A078I0G2_BRANA</name>
<proteinExistence type="predicted"/>
<dbReference type="Gene3D" id="1.10.10.10">
    <property type="entry name" value="Winged helix-like DNA-binding domain superfamily/Winged helix DNA-binding domain"/>
    <property type="match status" value="1"/>
</dbReference>
<dbReference type="EMBL" id="HG994370">
    <property type="protein sequence ID" value="CAF2054893.1"/>
    <property type="molecule type" value="Genomic_DNA"/>
</dbReference>
<dbReference type="Pfam" id="PF23559">
    <property type="entry name" value="WHD_DRP"/>
    <property type="match status" value="1"/>
</dbReference>
<dbReference type="InterPro" id="IPR058922">
    <property type="entry name" value="WHD_DRP"/>
</dbReference>
<dbReference type="PANTHER" id="PTHR23155">
    <property type="entry name" value="DISEASE RESISTANCE PROTEIN RP"/>
    <property type="match status" value="1"/>
</dbReference>
<gene>
    <name evidence="5" type="primary">BnaC06g03300D</name>
    <name evidence="4" type="ORF">DARMORV10_C06P05190.1</name>
    <name evidence="5" type="ORF">GSBRNA2T00074984001</name>
</gene>
<dbReference type="Proteomes" id="UP001295469">
    <property type="component" value="Chromosome C06"/>
</dbReference>
<evidence type="ECO:0000256" key="2">
    <source>
        <dbReference type="ARBA" id="ARBA00022821"/>
    </source>
</evidence>
<dbReference type="PaxDb" id="3708-A0A078I0G2"/>
<keyword evidence="1" id="KW-0677">Repeat</keyword>
<dbReference type="AlphaFoldDB" id="A0A078I0G2"/>
<evidence type="ECO:0000313" key="4">
    <source>
        <dbReference type="EMBL" id="CAF2054893.1"/>
    </source>
</evidence>
<feature type="domain" description="Disease resistance protein winged helix" evidence="3">
    <location>
        <begin position="99"/>
        <end position="164"/>
    </location>
</feature>
<reference evidence="4" key="3">
    <citation type="submission" date="2021-01" db="EMBL/GenBank/DDBJ databases">
        <authorList>
            <consortium name="Genoscope - CEA"/>
            <person name="William W."/>
        </authorList>
    </citation>
    <scope>NUCLEOTIDE SEQUENCE</scope>
</reference>
<reference evidence="5 6" key="1">
    <citation type="journal article" date="2014" name="Science">
        <title>Plant genetics. Early allopolyploid evolution in the post-Neolithic Brassica napus oilseed genome.</title>
        <authorList>
            <person name="Chalhoub B."/>
            <person name="Denoeud F."/>
            <person name="Liu S."/>
            <person name="Parkin I.A."/>
            <person name="Tang H."/>
            <person name="Wang X."/>
            <person name="Chiquet J."/>
            <person name="Belcram H."/>
            <person name="Tong C."/>
            <person name="Samans B."/>
            <person name="Correa M."/>
            <person name="Da Silva C."/>
            <person name="Just J."/>
            <person name="Falentin C."/>
            <person name="Koh C.S."/>
            <person name="Le Clainche I."/>
            <person name="Bernard M."/>
            <person name="Bento P."/>
            <person name="Noel B."/>
            <person name="Labadie K."/>
            <person name="Alberti A."/>
            <person name="Charles M."/>
            <person name="Arnaud D."/>
            <person name="Guo H."/>
            <person name="Daviaud C."/>
            <person name="Alamery S."/>
            <person name="Jabbari K."/>
            <person name="Zhao M."/>
            <person name="Edger P.P."/>
            <person name="Chelaifa H."/>
            <person name="Tack D."/>
            <person name="Lassalle G."/>
            <person name="Mestiri I."/>
            <person name="Schnel N."/>
            <person name="Le Paslier M.C."/>
            <person name="Fan G."/>
            <person name="Renault V."/>
            <person name="Bayer P.E."/>
            <person name="Golicz A.A."/>
            <person name="Manoli S."/>
            <person name="Lee T.H."/>
            <person name="Thi V.H."/>
            <person name="Chalabi S."/>
            <person name="Hu Q."/>
            <person name="Fan C."/>
            <person name="Tollenaere R."/>
            <person name="Lu Y."/>
            <person name="Battail C."/>
            <person name="Shen J."/>
            <person name="Sidebottom C.H."/>
            <person name="Wang X."/>
            <person name="Canaguier A."/>
            <person name="Chauveau A."/>
            <person name="Berard A."/>
            <person name="Deniot G."/>
            <person name="Guan M."/>
            <person name="Liu Z."/>
            <person name="Sun F."/>
            <person name="Lim Y.P."/>
            <person name="Lyons E."/>
            <person name="Town C.D."/>
            <person name="Bancroft I."/>
            <person name="Wang X."/>
            <person name="Meng J."/>
            <person name="Ma J."/>
            <person name="Pires J.C."/>
            <person name="King G.J."/>
            <person name="Brunel D."/>
            <person name="Delourme R."/>
            <person name="Renard M."/>
            <person name="Aury J.M."/>
            <person name="Adams K.L."/>
            <person name="Batley J."/>
            <person name="Snowdon R.J."/>
            <person name="Tost J."/>
            <person name="Edwards D."/>
            <person name="Zhou Y."/>
            <person name="Hua W."/>
            <person name="Sharpe A.G."/>
            <person name="Paterson A.H."/>
            <person name="Guan C."/>
            <person name="Wincker P."/>
        </authorList>
    </citation>
    <scope>NUCLEOTIDE SEQUENCE [LARGE SCALE GENOMIC DNA]</scope>
    <source>
        <strain evidence="6">cv. Darmor-bzh</strain>
    </source>
</reference>
<evidence type="ECO:0000256" key="1">
    <source>
        <dbReference type="ARBA" id="ARBA00022737"/>
    </source>
</evidence>
<dbReference type="GO" id="GO:0006952">
    <property type="term" value="P:defense response"/>
    <property type="evidence" value="ECO:0007669"/>
    <property type="project" value="UniProtKB-KW"/>
</dbReference>
<protein>
    <submittedName>
        <fullName evidence="4">(rape) hypothetical protein</fullName>
    </submittedName>
    <submittedName>
        <fullName evidence="5">BnaC06g03300D protein</fullName>
    </submittedName>
</protein>
<dbReference type="EMBL" id="LK032527">
    <property type="protein sequence ID" value="CDY42528.1"/>
    <property type="molecule type" value="Genomic_DNA"/>
</dbReference>
<accession>A0A078I0G2</accession>
<dbReference type="InterPro" id="IPR036388">
    <property type="entry name" value="WH-like_DNA-bd_sf"/>
</dbReference>
<keyword evidence="6" id="KW-1185">Reference proteome</keyword>
<evidence type="ECO:0000259" key="3">
    <source>
        <dbReference type="Pfam" id="PF23559"/>
    </source>
</evidence>
<keyword evidence="2" id="KW-0611">Plant defense</keyword>
<dbReference type="InterPro" id="IPR044974">
    <property type="entry name" value="Disease_R_plants"/>
</dbReference>
<evidence type="ECO:0000313" key="6">
    <source>
        <dbReference type="Proteomes" id="UP000028999"/>
    </source>
</evidence>
<dbReference type="STRING" id="3708.A0A078I0G2"/>
<reference evidence="5" key="2">
    <citation type="submission" date="2014-06" db="EMBL/GenBank/DDBJ databases">
        <authorList>
            <person name="Genoscope - CEA"/>
        </authorList>
    </citation>
    <scope>NUCLEOTIDE SEQUENCE</scope>
</reference>